<dbReference type="InterPro" id="IPR003661">
    <property type="entry name" value="HisK_dim/P_dom"/>
</dbReference>
<dbReference type="Proteomes" id="UP000198802">
    <property type="component" value="Unassembled WGS sequence"/>
</dbReference>
<keyword evidence="9" id="KW-0902">Two-component regulatory system</keyword>
<comment type="catalytic activity">
    <reaction evidence="1">
        <text>ATP + protein L-histidine = ADP + protein N-phospho-L-histidine.</text>
        <dbReference type="EC" id="2.7.13.3"/>
    </reaction>
</comment>
<evidence type="ECO:0000256" key="11">
    <source>
        <dbReference type="SAM" id="Phobius"/>
    </source>
</evidence>
<dbReference type="Pfam" id="PF05227">
    <property type="entry name" value="CHASE3"/>
    <property type="match status" value="1"/>
</dbReference>
<dbReference type="PRINTS" id="PR00344">
    <property type="entry name" value="BCTRLSENSOR"/>
</dbReference>
<accession>A0A0S4QXA8</accession>
<evidence type="ECO:0000259" key="12">
    <source>
        <dbReference type="PROSITE" id="PS50109"/>
    </source>
</evidence>
<evidence type="ECO:0000256" key="6">
    <source>
        <dbReference type="ARBA" id="ARBA00022692"/>
    </source>
</evidence>
<keyword evidence="8 11" id="KW-1133">Transmembrane helix</keyword>
<evidence type="ECO:0000256" key="1">
    <source>
        <dbReference type="ARBA" id="ARBA00000085"/>
    </source>
</evidence>
<feature type="domain" description="Histidine kinase" evidence="12">
    <location>
        <begin position="289"/>
        <end position="502"/>
    </location>
</feature>
<evidence type="ECO:0000256" key="3">
    <source>
        <dbReference type="ARBA" id="ARBA00012438"/>
    </source>
</evidence>
<keyword evidence="11" id="KW-0472">Membrane</keyword>
<name>A0A0S4QXA8_9ACTN</name>
<dbReference type="RefSeq" id="WP_091284827.1">
    <property type="nucleotide sequence ID" value="NZ_FAOZ01000036.1"/>
</dbReference>
<dbReference type="InterPro" id="IPR036097">
    <property type="entry name" value="HisK_dim/P_sf"/>
</dbReference>
<dbReference type="SMART" id="SM00387">
    <property type="entry name" value="HATPase_c"/>
    <property type="match status" value="1"/>
</dbReference>
<evidence type="ECO:0000313" key="15">
    <source>
        <dbReference type="Proteomes" id="UP000198802"/>
    </source>
</evidence>
<dbReference type="PROSITE" id="PS50885">
    <property type="entry name" value="HAMP"/>
    <property type="match status" value="1"/>
</dbReference>
<dbReference type="InterPro" id="IPR003660">
    <property type="entry name" value="HAMP_dom"/>
</dbReference>
<feature type="domain" description="HAMP" evidence="13">
    <location>
        <begin position="208"/>
        <end position="260"/>
    </location>
</feature>
<feature type="compositionally biased region" description="Low complexity" evidence="10">
    <location>
        <begin position="525"/>
        <end position="538"/>
    </location>
</feature>
<dbReference type="SUPFAM" id="SSF55874">
    <property type="entry name" value="ATPase domain of HSP90 chaperone/DNA topoisomerase II/histidine kinase"/>
    <property type="match status" value="1"/>
</dbReference>
<organism evidence="14 15">
    <name type="scientific">Parafrankia irregularis</name>
    <dbReference type="NCBI Taxonomy" id="795642"/>
    <lineage>
        <taxon>Bacteria</taxon>
        <taxon>Bacillati</taxon>
        <taxon>Actinomycetota</taxon>
        <taxon>Actinomycetes</taxon>
        <taxon>Frankiales</taxon>
        <taxon>Frankiaceae</taxon>
        <taxon>Parafrankia</taxon>
    </lineage>
</organism>
<evidence type="ECO:0000256" key="4">
    <source>
        <dbReference type="ARBA" id="ARBA00022553"/>
    </source>
</evidence>
<proteinExistence type="predicted"/>
<dbReference type="Gene3D" id="3.30.565.10">
    <property type="entry name" value="Histidine kinase-like ATPase, C-terminal domain"/>
    <property type="match status" value="1"/>
</dbReference>
<evidence type="ECO:0000256" key="10">
    <source>
        <dbReference type="SAM" id="MobiDB-lite"/>
    </source>
</evidence>
<dbReference type="InterPro" id="IPR036890">
    <property type="entry name" value="HATPase_C_sf"/>
</dbReference>
<dbReference type="GO" id="GO:0005886">
    <property type="term" value="C:plasma membrane"/>
    <property type="evidence" value="ECO:0007669"/>
    <property type="project" value="UniProtKB-SubCell"/>
</dbReference>
<comment type="subcellular location">
    <subcellularLocation>
        <location evidence="2">Cell membrane</location>
    </subcellularLocation>
</comment>
<dbReference type="SMART" id="SM00388">
    <property type="entry name" value="HisKA"/>
    <property type="match status" value="1"/>
</dbReference>
<keyword evidence="5" id="KW-0808">Transferase</keyword>
<feature type="transmembrane region" description="Helical" evidence="11">
    <location>
        <begin position="184"/>
        <end position="203"/>
    </location>
</feature>
<dbReference type="Gene3D" id="6.10.340.10">
    <property type="match status" value="1"/>
</dbReference>
<evidence type="ECO:0000256" key="2">
    <source>
        <dbReference type="ARBA" id="ARBA00004236"/>
    </source>
</evidence>
<keyword evidence="6 11" id="KW-0812">Transmembrane</keyword>
<dbReference type="PROSITE" id="PS50109">
    <property type="entry name" value="HIS_KIN"/>
    <property type="match status" value="1"/>
</dbReference>
<dbReference type="AlphaFoldDB" id="A0A0S4QXA8"/>
<evidence type="ECO:0000259" key="13">
    <source>
        <dbReference type="PROSITE" id="PS50885"/>
    </source>
</evidence>
<dbReference type="CDD" id="cd19410">
    <property type="entry name" value="HK9-like_sensor"/>
    <property type="match status" value="1"/>
</dbReference>
<dbReference type="Gene3D" id="1.10.287.130">
    <property type="match status" value="1"/>
</dbReference>
<dbReference type="EC" id="2.7.13.3" evidence="3"/>
<keyword evidence="4" id="KW-0597">Phosphoprotein</keyword>
<reference evidence="15" key="1">
    <citation type="submission" date="2015-11" db="EMBL/GenBank/DDBJ databases">
        <authorList>
            <person name="Varghese N."/>
        </authorList>
    </citation>
    <scope>NUCLEOTIDE SEQUENCE [LARGE SCALE GENOMIC DNA]</scope>
    <source>
        <strain evidence="15">DSM 45899</strain>
    </source>
</reference>
<evidence type="ECO:0000256" key="7">
    <source>
        <dbReference type="ARBA" id="ARBA00022777"/>
    </source>
</evidence>
<evidence type="ECO:0000256" key="8">
    <source>
        <dbReference type="ARBA" id="ARBA00022989"/>
    </source>
</evidence>
<dbReference type="Pfam" id="PF00512">
    <property type="entry name" value="HisKA"/>
    <property type="match status" value="1"/>
</dbReference>
<dbReference type="InterPro" id="IPR004358">
    <property type="entry name" value="Sig_transdc_His_kin-like_C"/>
</dbReference>
<gene>
    <name evidence="14" type="ORF">Ga0074812_13629</name>
</gene>
<dbReference type="EMBL" id="FAOZ01000036">
    <property type="protein sequence ID" value="CUU60167.1"/>
    <property type="molecule type" value="Genomic_DNA"/>
</dbReference>
<dbReference type="InterPro" id="IPR007891">
    <property type="entry name" value="CHASE3"/>
</dbReference>
<evidence type="ECO:0000256" key="9">
    <source>
        <dbReference type="ARBA" id="ARBA00023012"/>
    </source>
</evidence>
<dbReference type="PANTHER" id="PTHR43304:SF1">
    <property type="entry name" value="PAC DOMAIN-CONTAINING PROTEIN"/>
    <property type="match status" value="1"/>
</dbReference>
<feature type="region of interest" description="Disordered" evidence="10">
    <location>
        <begin position="510"/>
        <end position="552"/>
    </location>
</feature>
<dbReference type="PANTHER" id="PTHR43304">
    <property type="entry name" value="PHYTOCHROME-LIKE PROTEIN CPH1"/>
    <property type="match status" value="1"/>
</dbReference>
<dbReference type="GO" id="GO:0000155">
    <property type="term" value="F:phosphorelay sensor kinase activity"/>
    <property type="evidence" value="ECO:0007669"/>
    <property type="project" value="InterPro"/>
</dbReference>
<keyword evidence="15" id="KW-1185">Reference proteome</keyword>
<sequence length="552" mass="60109">MRGWRLRRRLGAVYGAVAVILLLSAGMIGWSMARLDDAIHVRSDILAPVQVGTVRLISSLVDQETGVRGYVLEGDDQYLDPYTQGRETENELRASLAARVASRPDLQRGLATLEQRVNEWHNDYADPAIAAVRAGGVDAANRLDPTVGKVRFDAVRAAGTALDDAVRAAALQARDNLSDAVRTLVISLVVAAVALIVLLTLIFRALRVWVTRPLETVGADVRQVAAGSLEHQIGSTGPPDIESLARDVELMRLQLLGELETAREARASVEAQAEILRRSNRDLEQFAYVASHDLQEPLRKVASFCQLLSRRYGDQFDERGSQYIHFAVDGAKRMQQLINDLLAFSRVGRSTESFVDVDLTDVVERARVTLSIALEGSGGEVTAAGLPTVPGDPVLLTQLFQNLIGNALKFHGEQPPRVRIGAVERPDEWELFCADNGIGIEPEYAEKIFVIFQRLHARDAYEGTGIGLALCRKIVEFHGGLIWLDNTVESGTTFRWTLPKRRAVVLPTDLVPHGNSTEPSPPALLPQSSPPARSSPPAQSSPPALPKPGGPS</sequence>
<dbReference type="CDD" id="cd00082">
    <property type="entry name" value="HisKA"/>
    <property type="match status" value="1"/>
</dbReference>
<dbReference type="InterPro" id="IPR005467">
    <property type="entry name" value="His_kinase_dom"/>
</dbReference>
<dbReference type="InterPro" id="IPR003594">
    <property type="entry name" value="HATPase_dom"/>
</dbReference>
<keyword evidence="7" id="KW-0418">Kinase</keyword>
<feature type="compositionally biased region" description="Pro residues" evidence="10">
    <location>
        <begin position="539"/>
        <end position="552"/>
    </location>
</feature>
<protein>
    <recommendedName>
        <fullName evidence="3">histidine kinase</fullName>
        <ecNumber evidence="3">2.7.13.3</ecNumber>
    </recommendedName>
</protein>
<dbReference type="SUPFAM" id="SSF47384">
    <property type="entry name" value="Homodimeric domain of signal transducing histidine kinase"/>
    <property type="match status" value="1"/>
</dbReference>
<dbReference type="InterPro" id="IPR052162">
    <property type="entry name" value="Sensor_kinase/Photoreceptor"/>
</dbReference>
<evidence type="ECO:0000256" key="5">
    <source>
        <dbReference type="ARBA" id="ARBA00022679"/>
    </source>
</evidence>
<dbReference type="FunFam" id="3.30.565.10:FF:000006">
    <property type="entry name" value="Sensor histidine kinase WalK"/>
    <property type="match status" value="1"/>
</dbReference>
<dbReference type="Pfam" id="PF02518">
    <property type="entry name" value="HATPase_c"/>
    <property type="match status" value="1"/>
</dbReference>
<evidence type="ECO:0000313" key="14">
    <source>
        <dbReference type="EMBL" id="CUU60167.1"/>
    </source>
</evidence>
<feature type="transmembrane region" description="Helical" evidence="11">
    <location>
        <begin position="12"/>
        <end position="33"/>
    </location>
</feature>